<dbReference type="GO" id="GO:0036297">
    <property type="term" value="P:interstrand cross-link repair"/>
    <property type="evidence" value="ECO:0007669"/>
    <property type="project" value="InterPro"/>
</dbReference>
<comment type="pathway">
    <text evidence="4">Protein modification; protein ubiquitination.</text>
</comment>
<dbReference type="InterPro" id="IPR056527">
    <property type="entry name" value="WD40_RFWD3"/>
</dbReference>
<dbReference type="GO" id="GO:0008270">
    <property type="term" value="F:zinc ion binding"/>
    <property type="evidence" value="ECO:0007669"/>
    <property type="project" value="UniProtKB-KW"/>
</dbReference>
<accession>A0A813ZQP1</accession>
<dbReference type="InterPro" id="IPR001232">
    <property type="entry name" value="SKP1-like"/>
</dbReference>
<evidence type="ECO:0000256" key="6">
    <source>
        <dbReference type="ARBA" id="ARBA00012483"/>
    </source>
</evidence>
<dbReference type="Gene3D" id="3.30.40.10">
    <property type="entry name" value="Zinc/RING finger domain, C3HC4 (zinc finger)"/>
    <property type="match status" value="1"/>
</dbReference>
<dbReference type="SMART" id="SM00184">
    <property type="entry name" value="RING"/>
    <property type="match status" value="1"/>
</dbReference>
<feature type="domain" description="RING-type" evidence="20">
    <location>
        <begin position="247"/>
        <end position="290"/>
    </location>
</feature>
<sequence>MAEDKVRVQTSDGEILEVDYAIAKQWAPIKNMYEVFGTLDTKDKPVELSNVNTETLNKIISWADHYKQSSEDADGDDEPKPKRTVDLSDFDKKYFEVKQEMLFEIIMASNYLGMTVLLDKACKTVADMIKDKTPDEVRKTFNIPNDLPPLEITVQLNIFLLINMNDDDDVNRNAPGIINLDESIQDETSNTRRRRSSSTSSQEIETLPRPITASNKRKKTNANDIDDDNDDKEDISRTIIQNDAEVCPICLEEWTNSGLHRLVATECGHLFGKICIEKWLKTSPKCPQCQSTVKKKELRRIFCRALQVLDTSERDNAIRERDLEKKARKKLAYEKAELQLAYDIIKDQLKRLQNEHDRLLKLTQGLTNLGDTMDDSSRPSADITTINLAPPLPSFNMRLETVIKIPEGMCRVLAYAPSHQWLFVSQPTNNSLYPGYGIKKISLIDGGRALDYTTLRHTKPIRDIQLHGDLLLSCAWDKTMRIFDYTRNTFNLLCECASQVWSCAWNLDDPNIIYAGLNNGRVQVFDRRQIQTGETTLSSSIETLSLSTASPIVSLQYIQRNTNFQSSGLLVGSNDKSGFYEHIPNSEYRYHALPIDKHLSSLHYDSTTNRLLASFRPQSSPARHELYELITRPIEDSEQSFIVSLQLIQTFIGSSINIVLSRSKILHKNFETYIVASDNGSHGIELWNIRQPSETPSFKVPTQCDIVDVCLTRQHLCALADNQVRLYKWT</sequence>
<evidence type="ECO:0000256" key="19">
    <source>
        <dbReference type="SAM" id="MobiDB-lite"/>
    </source>
</evidence>
<name>A0A813ZQP1_9BILA</name>
<dbReference type="SMART" id="SM00320">
    <property type="entry name" value="WD40"/>
    <property type="match status" value="2"/>
</dbReference>
<dbReference type="Proteomes" id="UP000663832">
    <property type="component" value="Unassembled WGS sequence"/>
</dbReference>
<evidence type="ECO:0000256" key="11">
    <source>
        <dbReference type="ARBA" id="ARBA00022763"/>
    </source>
</evidence>
<evidence type="ECO:0000256" key="13">
    <source>
        <dbReference type="ARBA" id="ARBA00022786"/>
    </source>
</evidence>
<dbReference type="SUPFAM" id="SSF54695">
    <property type="entry name" value="POZ domain"/>
    <property type="match status" value="1"/>
</dbReference>
<dbReference type="Gene3D" id="2.130.10.10">
    <property type="entry name" value="YVTN repeat-like/Quinoprotein amine dehydrogenase"/>
    <property type="match status" value="1"/>
</dbReference>
<dbReference type="PROSITE" id="PS50089">
    <property type="entry name" value="ZF_RING_2"/>
    <property type="match status" value="1"/>
</dbReference>
<keyword evidence="12 17" id="KW-0863">Zinc-finger</keyword>
<evidence type="ECO:0000256" key="4">
    <source>
        <dbReference type="ARBA" id="ARBA00004906"/>
    </source>
</evidence>
<dbReference type="Gene3D" id="3.30.710.10">
    <property type="entry name" value="Potassium Channel Kv1.1, Chain A"/>
    <property type="match status" value="1"/>
</dbReference>
<keyword evidence="8" id="KW-0853">WD repeat</keyword>
<dbReference type="GO" id="GO:0061630">
    <property type="term" value="F:ubiquitin protein ligase activity"/>
    <property type="evidence" value="ECO:0007669"/>
    <property type="project" value="UniProtKB-EC"/>
</dbReference>
<evidence type="ECO:0000256" key="18">
    <source>
        <dbReference type="SAM" id="Coils"/>
    </source>
</evidence>
<dbReference type="InterPro" id="IPR036322">
    <property type="entry name" value="WD40_repeat_dom_sf"/>
</dbReference>
<dbReference type="InterPro" id="IPR011333">
    <property type="entry name" value="SKP1/BTB/POZ_sf"/>
</dbReference>
<dbReference type="GO" id="GO:0016567">
    <property type="term" value="P:protein ubiquitination"/>
    <property type="evidence" value="ECO:0007669"/>
    <property type="project" value="InterPro"/>
</dbReference>
<dbReference type="Pfam" id="PF13639">
    <property type="entry name" value="zf-RING_2"/>
    <property type="match status" value="1"/>
</dbReference>
<dbReference type="InterPro" id="IPR016072">
    <property type="entry name" value="Skp1_comp_dimer"/>
</dbReference>
<dbReference type="CDD" id="cd16450">
    <property type="entry name" value="mRING-C3HGC3_RFWD3"/>
    <property type="match status" value="1"/>
</dbReference>
<evidence type="ECO:0000256" key="17">
    <source>
        <dbReference type="PROSITE-ProRule" id="PRU00175"/>
    </source>
</evidence>
<keyword evidence="18" id="KW-0175">Coiled coil</keyword>
<organism evidence="21 22">
    <name type="scientific">Adineta steineri</name>
    <dbReference type="NCBI Taxonomy" id="433720"/>
    <lineage>
        <taxon>Eukaryota</taxon>
        <taxon>Metazoa</taxon>
        <taxon>Spiralia</taxon>
        <taxon>Gnathifera</taxon>
        <taxon>Rotifera</taxon>
        <taxon>Eurotatoria</taxon>
        <taxon>Bdelloidea</taxon>
        <taxon>Adinetida</taxon>
        <taxon>Adinetidae</taxon>
        <taxon>Adineta</taxon>
    </lineage>
</organism>
<dbReference type="GO" id="GO:0005737">
    <property type="term" value="C:cytoplasm"/>
    <property type="evidence" value="ECO:0007669"/>
    <property type="project" value="UniProtKB-SubCell"/>
</dbReference>
<keyword evidence="9" id="KW-0808">Transferase</keyword>
<evidence type="ECO:0000256" key="12">
    <source>
        <dbReference type="ARBA" id="ARBA00022771"/>
    </source>
</evidence>
<evidence type="ECO:0000256" key="16">
    <source>
        <dbReference type="ARBA" id="ARBA00023242"/>
    </source>
</evidence>
<dbReference type="PANTHER" id="PTHR16047">
    <property type="entry name" value="RFWD3 PROTEIN"/>
    <property type="match status" value="1"/>
</dbReference>
<gene>
    <name evidence="21" type="ORF">QVE165_LOCUS9525</name>
</gene>
<dbReference type="InterPro" id="IPR016073">
    <property type="entry name" value="Skp1_comp_POZ"/>
</dbReference>
<dbReference type="CDD" id="cd18322">
    <property type="entry name" value="BTB_POZ_SKP1"/>
    <property type="match status" value="1"/>
</dbReference>
<comment type="catalytic activity">
    <reaction evidence="1">
        <text>S-ubiquitinyl-[E2 ubiquitin-conjugating enzyme]-L-cysteine + [acceptor protein]-L-lysine = [E2 ubiquitin-conjugating enzyme]-L-cysteine + N(6)-ubiquitinyl-[acceptor protein]-L-lysine.</text>
        <dbReference type="EC" id="2.3.2.27"/>
    </reaction>
</comment>
<dbReference type="Pfam" id="PF01466">
    <property type="entry name" value="Skp1"/>
    <property type="match status" value="1"/>
</dbReference>
<dbReference type="GO" id="GO:0006511">
    <property type="term" value="P:ubiquitin-dependent protein catabolic process"/>
    <property type="evidence" value="ECO:0007669"/>
    <property type="project" value="InterPro"/>
</dbReference>
<keyword evidence="16" id="KW-0539">Nucleus</keyword>
<comment type="caution">
    <text evidence="21">The sequence shown here is derived from an EMBL/GenBank/DDBJ whole genome shotgun (WGS) entry which is preliminary data.</text>
</comment>
<dbReference type="SMART" id="SM00512">
    <property type="entry name" value="Skp1"/>
    <property type="match status" value="1"/>
</dbReference>
<dbReference type="SUPFAM" id="SSF81382">
    <property type="entry name" value="Skp1 dimerisation domain-like"/>
    <property type="match status" value="1"/>
</dbReference>
<dbReference type="AlphaFoldDB" id="A0A813ZQP1"/>
<dbReference type="GO" id="GO:0016605">
    <property type="term" value="C:PML body"/>
    <property type="evidence" value="ECO:0007669"/>
    <property type="project" value="UniProtKB-SubCell"/>
</dbReference>
<evidence type="ECO:0000313" key="22">
    <source>
        <dbReference type="Proteomes" id="UP000663832"/>
    </source>
</evidence>
<dbReference type="OrthoDB" id="5600418at2759"/>
<feature type="coiled-coil region" evidence="18">
    <location>
        <begin position="335"/>
        <end position="369"/>
    </location>
</feature>
<evidence type="ECO:0000256" key="8">
    <source>
        <dbReference type="ARBA" id="ARBA00022574"/>
    </source>
</evidence>
<dbReference type="SUPFAM" id="SSF50978">
    <property type="entry name" value="WD40 repeat-like"/>
    <property type="match status" value="1"/>
</dbReference>
<dbReference type="PANTHER" id="PTHR16047:SF7">
    <property type="entry name" value="E3 UBIQUITIN-PROTEIN LIGASE RFWD3"/>
    <property type="match status" value="1"/>
</dbReference>
<evidence type="ECO:0000256" key="2">
    <source>
        <dbReference type="ARBA" id="ARBA00004322"/>
    </source>
</evidence>
<keyword evidence="12 17" id="KW-0479">Metal-binding</keyword>
<comment type="subcellular location">
    <subcellularLocation>
        <location evidence="3">Cytoplasm</location>
    </subcellularLocation>
    <subcellularLocation>
        <location evidence="2">Nucleus</location>
        <location evidence="2">PML body</location>
    </subcellularLocation>
</comment>
<keyword evidence="13" id="KW-0833">Ubl conjugation pathway</keyword>
<dbReference type="EMBL" id="CAJNOM010000043">
    <property type="protein sequence ID" value="CAF0901935.1"/>
    <property type="molecule type" value="Genomic_DNA"/>
</dbReference>
<keyword evidence="7" id="KW-0963">Cytoplasm</keyword>
<keyword evidence="22" id="KW-1185">Reference proteome</keyword>
<dbReference type="Pfam" id="PF23419">
    <property type="entry name" value="WD40_RFWD3"/>
    <property type="match status" value="1"/>
</dbReference>
<evidence type="ECO:0000259" key="20">
    <source>
        <dbReference type="PROSITE" id="PS50089"/>
    </source>
</evidence>
<dbReference type="InterPro" id="IPR001680">
    <property type="entry name" value="WD40_rpt"/>
</dbReference>
<evidence type="ECO:0000256" key="3">
    <source>
        <dbReference type="ARBA" id="ARBA00004496"/>
    </source>
</evidence>
<comment type="similarity">
    <text evidence="5">Belongs to the SKP1 family.</text>
</comment>
<evidence type="ECO:0000256" key="5">
    <source>
        <dbReference type="ARBA" id="ARBA00009993"/>
    </source>
</evidence>
<dbReference type="Pfam" id="PF03931">
    <property type="entry name" value="Skp1_POZ"/>
    <property type="match status" value="1"/>
</dbReference>
<evidence type="ECO:0000256" key="10">
    <source>
        <dbReference type="ARBA" id="ARBA00022737"/>
    </source>
</evidence>
<reference evidence="21" key="1">
    <citation type="submission" date="2021-02" db="EMBL/GenBank/DDBJ databases">
        <authorList>
            <person name="Nowell W R."/>
        </authorList>
    </citation>
    <scope>NUCLEOTIDE SEQUENCE</scope>
</reference>
<evidence type="ECO:0000313" key="21">
    <source>
        <dbReference type="EMBL" id="CAF0901935.1"/>
    </source>
</evidence>
<dbReference type="SUPFAM" id="SSF57850">
    <property type="entry name" value="RING/U-box"/>
    <property type="match status" value="1"/>
</dbReference>
<evidence type="ECO:0000256" key="14">
    <source>
        <dbReference type="ARBA" id="ARBA00022833"/>
    </source>
</evidence>
<dbReference type="InterPro" id="IPR015943">
    <property type="entry name" value="WD40/YVTN_repeat-like_dom_sf"/>
</dbReference>
<dbReference type="EC" id="2.3.2.27" evidence="6"/>
<proteinExistence type="inferred from homology"/>
<evidence type="ECO:0000256" key="9">
    <source>
        <dbReference type="ARBA" id="ARBA00022679"/>
    </source>
</evidence>
<dbReference type="InterPro" id="IPR013083">
    <property type="entry name" value="Znf_RING/FYVE/PHD"/>
</dbReference>
<evidence type="ECO:0000256" key="1">
    <source>
        <dbReference type="ARBA" id="ARBA00000900"/>
    </source>
</evidence>
<dbReference type="InterPro" id="IPR037381">
    <property type="entry name" value="RFWD3"/>
</dbReference>
<protein>
    <recommendedName>
        <fullName evidence="6">RING-type E3 ubiquitin transferase</fullName>
        <ecNumber evidence="6">2.3.2.27</ecNumber>
    </recommendedName>
</protein>
<evidence type="ECO:0000256" key="15">
    <source>
        <dbReference type="ARBA" id="ARBA00023204"/>
    </source>
</evidence>
<keyword evidence="10" id="KW-0677">Repeat</keyword>
<feature type="region of interest" description="Disordered" evidence="19">
    <location>
        <begin position="181"/>
        <end position="232"/>
    </location>
</feature>
<dbReference type="InterPro" id="IPR001841">
    <property type="entry name" value="Znf_RING"/>
</dbReference>
<evidence type="ECO:0000256" key="7">
    <source>
        <dbReference type="ARBA" id="ARBA00022490"/>
    </source>
</evidence>
<keyword evidence="15" id="KW-0234">DNA repair</keyword>
<keyword evidence="11" id="KW-0227">DNA damage</keyword>
<keyword evidence="14" id="KW-0862">Zinc</keyword>
<dbReference type="InterPro" id="IPR036296">
    <property type="entry name" value="SKP1-like_dim_sf"/>
</dbReference>